<dbReference type="PANTHER" id="PTHR33452:SF1">
    <property type="entry name" value="INNER MEMBRANE PROTEIN YPHA-RELATED"/>
    <property type="match status" value="1"/>
</dbReference>
<comment type="subcellular location">
    <subcellularLocation>
        <location evidence="1">Cell membrane</location>
        <topology evidence="1">Multi-pass membrane protein</topology>
    </subcellularLocation>
</comment>
<dbReference type="Proteomes" id="UP000199341">
    <property type="component" value="Unassembled WGS sequence"/>
</dbReference>
<reference evidence="7 8" key="1">
    <citation type="submission" date="2016-10" db="EMBL/GenBank/DDBJ databases">
        <authorList>
            <person name="de Groot N.N."/>
        </authorList>
    </citation>
    <scope>NUCLEOTIDE SEQUENCE [LARGE SCALE GENOMIC DNA]</scope>
    <source>
        <strain evidence="7 8">CGMCC 4.2022</strain>
    </source>
</reference>
<dbReference type="InterPro" id="IPR032808">
    <property type="entry name" value="DoxX"/>
</dbReference>
<evidence type="ECO:0000256" key="2">
    <source>
        <dbReference type="ARBA" id="ARBA00006679"/>
    </source>
</evidence>
<evidence type="ECO:0000256" key="1">
    <source>
        <dbReference type="ARBA" id="ARBA00004651"/>
    </source>
</evidence>
<comment type="similarity">
    <text evidence="2">Belongs to the DoxX family.</text>
</comment>
<dbReference type="PANTHER" id="PTHR33452">
    <property type="entry name" value="OXIDOREDUCTASE CATD-RELATED"/>
    <property type="match status" value="1"/>
</dbReference>
<organism evidence="7 8">
    <name type="scientific">Actinacidiphila guanduensis</name>
    <dbReference type="NCBI Taxonomy" id="310781"/>
    <lineage>
        <taxon>Bacteria</taxon>
        <taxon>Bacillati</taxon>
        <taxon>Actinomycetota</taxon>
        <taxon>Actinomycetes</taxon>
        <taxon>Kitasatosporales</taxon>
        <taxon>Streptomycetaceae</taxon>
        <taxon>Actinacidiphila</taxon>
    </lineage>
</organism>
<gene>
    <name evidence="7" type="ORF">SAMN05216259_12429</name>
</gene>
<keyword evidence="6" id="KW-0472">Membrane</keyword>
<name>A0A1H0RVG8_9ACTN</name>
<dbReference type="STRING" id="310781.SAMN05216259_12429"/>
<protein>
    <submittedName>
        <fullName evidence="7">Uncharacterized membrane protein YphA, DoxX/SURF4 family</fullName>
    </submittedName>
</protein>
<dbReference type="EMBL" id="FNIE01000024">
    <property type="protein sequence ID" value="SDP33581.1"/>
    <property type="molecule type" value="Genomic_DNA"/>
</dbReference>
<keyword evidence="5" id="KW-1133">Transmembrane helix</keyword>
<dbReference type="InterPro" id="IPR051907">
    <property type="entry name" value="DoxX-like_oxidoreductase"/>
</dbReference>
<evidence type="ECO:0000313" key="7">
    <source>
        <dbReference type="EMBL" id="SDP33581.1"/>
    </source>
</evidence>
<keyword evidence="3" id="KW-1003">Cell membrane</keyword>
<evidence type="ECO:0000256" key="3">
    <source>
        <dbReference type="ARBA" id="ARBA00022475"/>
    </source>
</evidence>
<evidence type="ECO:0000256" key="5">
    <source>
        <dbReference type="ARBA" id="ARBA00022989"/>
    </source>
</evidence>
<sequence>MAVLRRIARPLLASMFVSGGYEQVRDPAHLLPAAKPVVEPVSSTVAPRTSLLPENPEQLVRINGAVQLGAGVLLALGRAPRLASLALAVTLVPTTLAAHRFWEEEDPERRAAQRVEFLKNVSMLGGLLLAAADTHGKPSLAYRTRGAAGHAGDTVAHRAHSAADLLGGAASGVTDALGGAAGDVAHAVRDVTGTVAHAVQGATGTVAHTVGGAAGTVAHGAGDIAGTVADTVAGGVTDAADAVRRRLH</sequence>
<evidence type="ECO:0000256" key="6">
    <source>
        <dbReference type="ARBA" id="ARBA00023136"/>
    </source>
</evidence>
<evidence type="ECO:0000256" key="4">
    <source>
        <dbReference type="ARBA" id="ARBA00022692"/>
    </source>
</evidence>
<dbReference type="AlphaFoldDB" id="A0A1H0RVG8"/>
<keyword evidence="8" id="KW-1185">Reference proteome</keyword>
<dbReference type="Pfam" id="PF07681">
    <property type="entry name" value="DoxX"/>
    <property type="match status" value="1"/>
</dbReference>
<evidence type="ECO:0000313" key="8">
    <source>
        <dbReference type="Proteomes" id="UP000199341"/>
    </source>
</evidence>
<proteinExistence type="inferred from homology"/>
<dbReference type="GO" id="GO:0005886">
    <property type="term" value="C:plasma membrane"/>
    <property type="evidence" value="ECO:0007669"/>
    <property type="project" value="UniProtKB-SubCell"/>
</dbReference>
<keyword evidence="4" id="KW-0812">Transmembrane</keyword>
<accession>A0A1H0RVG8</accession>